<dbReference type="AlphaFoldDB" id="B5D3C2"/>
<dbReference type="GO" id="GO:0006446">
    <property type="term" value="P:regulation of translational initiation"/>
    <property type="evidence" value="ECO:0007669"/>
    <property type="project" value="TreeGrafter"/>
</dbReference>
<gene>
    <name evidence="3" type="ORF">BACPLE_03516</name>
</gene>
<dbReference type="PANTHER" id="PTHR16301">
    <property type="entry name" value="IMPACT-RELATED"/>
    <property type="match status" value="1"/>
</dbReference>
<accession>B5D3C2</accession>
<dbReference type="InterPro" id="IPR001498">
    <property type="entry name" value="Impact_N"/>
</dbReference>
<dbReference type="InterPro" id="IPR023582">
    <property type="entry name" value="Impact"/>
</dbReference>
<dbReference type="EMBL" id="ABQC02000024">
    <property type="protein sequence ID" value="EDY94072.1"/>
    <property type="molecule type" value="Genomic_DNA"/>
</dbReference>
<name>B5D3C2_PHOPM</name>
<sequence length="215" mass="24660">MREKSLNLPPERRKTMQEDTYKTIQESAEAIYTEKRSKFIAIALPVRTLSEVKSLLEEYQKKYYDARHVCYAYMLGAERKDFRANDNGEPSGTAGKPILGQINSRELTDVLVIVVRYFGGIKLGTSGLIVAYRMAASLALDEAPVIEKTVDEDVAVAFEYPFMNDIMRIVKEESPEILEQSYDMDCLMRLRIRKSMMGKLRARLEKVETARILDE</sequence>
<dbReference type="HOGENOM" id="CLU_083552_1_0_10"/>
<dbReference type="Pfam" id="PF01205">
    <property type="entry name" value="Impact_N"/>
    <property type="match status" value="1"/>
</dbReference>
<feature type="domain" description="Impact N-terminal" evidence="2">
    <location>
        <begin position="35"/>
        <end position="140"/>
    </location>
</feature>
<comment type="caution">
    <text evidence="3">The sequence shown here is derived from an EMBL/GenBank/DDBJ whole genome shotgun (WGS) entry which is preliminary data.</text>
</comment>
<dbReference type="PANTHER" id="PTHR16301:SF20">
    <property type="entry name" value="IMPACT FAMILY MEMBER YIGZ"/>
    <property type="match status" value="1"/>
</dbReference>
<dbReference type="InterPro" id="IPR036956">
    <property type="entry name" value="Impact_N_sf"/>
</dbReference>
<reference evidence="3 4" key="2">
    <citation type="submission" date="2008-08" db="EMBL/GenBank/DDBJ databases">
        <authorList>
            <person name="Fulton L."/>
            <person name="Clifton S."/>
            <person name="Fulton B."/>
            <person name="Xu J."/>
            <person name="Minx P."/>
            <person name="Pepin K.H."/>
            <person name="Johnson M."/>
            <person name="Thiruvilangam P."/>
            <person name="Bhonagiri V."/>
            <person name="Nash W.E."/>
            <person name="Mardis E.R."/>
            <person name="Wilson R.K."/>
        </authorList>
    </citation>
    <scope>NUCLEOTIDE SEQUENCE [LARGE SCALE GENOMIC DNA]</scope>
    <source>
        <strain evidence="4">DSM 17135 / JCM 12973 / M2</strain>
    </source>
</reference>
<dbReference type="PROSITE" id="PS00910">
    <property type="entry name" value="UPF0029"/>
    <property type="match status" value="1"/>
</dbReference>
<dbReference type="Gene3D" id="3.30.230.30">
    <property type="entry name" value="Impact, N-terminal domain"/>
    <property type="match status" value="1"/>
</dbReference>
<organism evidence="3 4">
    <name type="scientific">Phocaeicola plebeius (strain DSM 17135 / JCM 12973 / CCUG 54634 / M2)</name>
    <name type="common">Bacteroides plebeius</name>
    <dbReference type="NCBI Taxonomy" id="484018"/>
    <lineage>
        <taxon>Bacteria</taxon>
        <taxon>Pseudomonadati</taxon>
        <taxon>Bacteroidota</taxon>
        <taxon>Bacteroidia</taxon>
        <taxon>Bacteroidales</taxon>
        <taxon>Bacteroidaceae</taxon>
        <taxon>Phocaeicola</taxon>
    </lineage>
</organism>
<dbReference type="GO" id="GO:0005737">
    <property type="term" value="C:cytoplasm"/>
    <property type="evidence" value="ECO:0007669"/>
    <property type="project" value="TreeGrafter"/>
</dbReference>
<evidence type="ECO:0000313" key="3">
    <source>
        <dbReference type="EMBL" id="EDY94072.1"/>
    </source>
</evidence>
<dbReference type="Proteomes" id="UP000003452">
    <property type="component" value="Unassembled WGS sequence"/>
</dbReference>
<proteinExistence type="inferred from homology"/>
<dbReference type="SUPFAM" id="SSF54211">
    <property type="entry name" value="Ribosomal protein S5 domain 2-like"/>
    <property type="match status" value="1"/>
</dbReference>
<dbReference type="InterPro" id="IPR020568">
    <property type="entry name" value="Ribosomal_Su5_D2-typ_SF"/>
</dbReference>
<evidence type="ECO:0000259" key="2">
    <source>
        <dbReference type="Pfam" id="PF01205"/>
    </source>
</evidence>
<protein>
    <submittedName>
        <fullName evidence="3">Putative YigZ family protein</fullName>
    </submittedName>
</protein>
<dbReference type="InterPro" id="IPR020569">
    <property type="entry name" value="UPF0029_Impact_CS"/>
</dbReference>
<evidence type="ECO:0000313" key="4">
    <source>
        <dbReference type="Proteomes" id="UP000003452"/>
    </source>
</evidence>
<evidence type="ECO:0000256" key="1">
    <source>
        <dbReference type="ARBA" id="ARBA00007665"/>
    </source>
</evidence>
<dbReference type="eggNOG" id="COG1739">
    <property type="taxonomic scope" value="Bacteria"/>
</dbReference>
<reference evidence="3 4" key="1">
    <citation type="submission" date="2008-08" db="EMBL/GenBank/DDBJ databases">
        <title>Draft genome sequence of Bacteroides plebeius (DSM 17135).</title>
        <authorList>
            <person name="Sudarsanam P."/>
            <person name="Ley R."/>
            <person name="Guruge J."/>
            <person name="Turnbaugh P.J."/>
            <person name="Mahowald M."/>
            <person name="Liep D."/>
            <person name="Gordon J."/>
        </authorList>
    </citation>
    <scope>NUCLEOTIDE SEQUENCE [LARGE SCALE GENOMIC DNA]</scope>
    <source>
        <strain evidence="4">DSM 17135 / JCM 12973 / M2</strain>
    </source>
</reference>
<comment type="similarity">
    <text evidence="1">Belongs to the IMPACT family.</text>
</comment>